<feature type="transmembrane region" description="Helical" evidence="1">
    <location>
        <begin position="68"/>
        <end position="88"/>
    </location>
</feature>
<dbReference type="EMBL" id="MHRI01000006">
    <property type="protein sequence ID" value="OHA21631.1"/>
    <property type="molecule type" value="Genomic_DNA"/>
</dbReference>
<organism evidence="2 3">
    <name type="scientific">Candidatus Taylorbacteria bacterium RIFCSPHIGHO2_01_FULL_51_15</name>
    <dbReference type="NCBI Taxonomy" id="1802304"/>
    <lineage>
        <taxon>Bacteria</taxon>
        <taxon>Candidatus Tayloriibacteriota</taxon>
    </lineage>
</organism>
<keyword evidence="1" id="KW-1133">Transmembrane helix</keyword>
<reference evidence="2 3" key="1">
    <citation type="journal article" date="2016" name="Nat. Commun.">
        <title>Thousands of microbial genomes shed light on interconnected biogeochemical processes in an aquifer system.</title>
        <authorList>
            <person name="Anantharaman K."/>
            <person name="Brown C.T."/>
            <person name="Hug L.A."/>
            <person name="Sharon I."/>
            <person name="Castelle C.J."/>
            <person name="Probst A.J."/>
            <person name="Thomas B.C."/>
            <person name="Singh A."/>
            <person name="Wilkins M.J."/>
            <person name="Karaoz U."/>
            <person name="Brodie E.L."/>
            <person name="Williams K.H."/>
            <person name="Hubbard S.S."/>
            <person name="Banfield J.F."/>
        </authorList>
    </citation>
    <scope>NUCLEOTIDE SEQUENCE [LARGE SCALE GENOMIC DNA]</scope>
</reference>
<evidence type="ECO:0000256" key="1">
    <source>
        <dbReference type="SAM" id="Phobius"/>
    </source>
</evidence>
<gene>
    <name evidence="2" type="ORF">A2849_02355</name>
</gene>
<keyword evidence="1" id="KW-0472">Membrane</keyword>
<feature type="transmembrane region" description="Helical" evidence="1">
    <location>
        <begin position="38"/>
        <end position="56"/>
    </location>
</feature>
<protein>
    <submittedName>
        <fullName evidence="2">Uncharacterized protein</fullName>
    </submittedName>
</protein>
<keyword evidence="1" id="KW-0812">Transmembrane</keyword>
<comment type="caution">
    <text evidence="2">The sequence shown here is derived from an EMBL/GenBank/DDBJ whole genome shotgun (WGS) entry which is preliminary data.</text>
</comment>
<evidence type="ECO:0000313" key="3">
    <source>
        <dbReference type="Proteomes" id="UP000178121"/>
    </source>
</evidence>
<sequence>MDTLEPLTSDHTEHGRMYWLVHNLAGGFWRLARRYPRISTVFVIVLLFALYSWHYLLQSFAVMLRIHFGTALMIALVAGVIYGSIWFFGRGHSRRLQSGFMLLGTILVIGLAVFGDSVITYLSLHQRYATLNLVELKELPTTDHERVLPLNVVWSLANERISETESPTPPDLVRIGEGYFWAMAIEPSYLVPRVMDKVDEIIQISATTVAPDFSRRQPIAVSFTVSENMLLSKKTSNCSARAFGFWRYFSYESSNILYMKDDVGAWVQVVTLIRWSGLFFPRPEFGGGQIIRQEEDSLSSWWRHITIGCGEWIPPEHVPRHVFLQGQNILSYDASRYMAESFRFQNGLFAPMPWNHRGDIRIPNLPDDVNHQPFTLFFKNEAEGMKGKLYHYFGLEPYDQEKQGLSVSVFVPADGIGPSFVYRHSARGDNFIGISAVGPKVEESRKQYDWTKNRPVEHRPFIRKMRDANGVWRTRFTWLTTIVTFKNQEEQQRTLDGTSPRKRGPYTAGAIPEIVITDAANGKPVWVTSADQEVWVPEVERELGKIWAQR</sequence>
<proteinExistence type="predicted"/>
<accession>A0A1G2MF12</accession>
<name>A0A1G2MF12_9BACT</name>
<dbReference type="Proteomes" id="UP000178121">
    <property type="component" value="Unassembled WGS sequence"/>
</dbReference>
<evidence type="ECO:0000313" key="2">
    <source>
        <dbReference type="EMBL" id="OHA21631.1"/>
    </source>
</evidence>
<dbReference type="AlphaFoldDB" id="A0A1G2MF12"/>
<feature type="transmembrane region" description="Helical" evidence="1">
    <location>
        <begin position="100"/>
        <end position="124"/>
    </location>
</feature>